<reference evidence="1 2" key="1">
    <citation type="submission" date="2020-08" db="EMBL/GenBank/DDBJ databases">
        <title>Genome sequence of Leucobacter denitrificans KACC 14055T.</title>
        <authorList>
            <person name="Hyun D.-W."/>
            <person name="Bae J.-W."/>
        </authorList>
    </citation>
    <scope>NUCLEOTIDE SEQUENCE [LARGE SCALE GENOMIC DNA]</scope>
    <source>
        <strain evidence="1 2">KACC 14055</strain>
    </source>
</reference>
<evidence type="ECO:0008006" key="3">
    <source>
        <dbReference type="Google" id="ProtNLM"/>
    </source>
</evidence>
<gene>
    <name evidence="1" type="ORF">H9L06_05300</name>
</gene>
<evidence type="ECO:0000313" key="1">
    <source>
        <dbReference type="EMBL" id="QNN63707.1"/>
    </source>
</evidence>
<dbReference type="RefSeq" id="WP_187556165.1">
    <property type="nucleotide sequence ID" value="NZ_CP060716.1"/>
</dbReference>
<sequence>MNSFKQSSRTIAIVASVVGGVVLLGVGATAAVATFGNMNASNSGGSQSLDVTGINGVEVVSNAADFELVFADVSEAQLDITGNSTYRWEMRVDDGDLVVDSKRGFFDFCIGWCNMGEQQVTLTLPSELDSGKLDAELQLNAGTLNAGGSWNDLAIEVNAGALEFGGSANALDTSVSAGRAILDVDGARTADLEIAAGQLIAELTGRTPGEVSVDVSAGKLELTVPDDTYDVRSDVSAGSFDNRLDTSSNSSHRIDVSVSAGSAALRAG</sequence>
<dbReference type="KEGG" id="ldn:H9L06_05300"/>
<accession>A0A7G9S782</accession>
<proteinExistence type="predicted"/>
<organism evidence="1 2">
    <name type="scientific">Leucobacter denitrificans</name>
    <dbReference type="NCBI Taxonomy" id="683042"/>
    <lineage>
        <taxon>Bacteria</taxon>
        <taxon>Bacillati</taxon>
        <taxon>Actinomycetota</taxon>
        <taxon>Actinomycetes</taxon>
        <taxon>Micrococcales</taxon>
        <taxon>Microbacteriaceae</taxon>
        <taxon>Leucobacter</taxon>
    </lineage>
</organism>
<name>A0A7G9S782_9MICO</name>
<dbReference type="Proteomes" id="UP000515934">
    <property type="component" value="Chromosome"/>
</dbReference>
<dbReference type="AlphaFoldDB" id="A0A7G9S782"/>
<dbReference type="EMBL" id="CP060716">
    <property type="protein sequence ID" value="QNN63707.1"/>
    <property type="molecule type" value="Genomic_DNA"/>
</dbReference>
<keyword evidence="2" id="KW-1185">Reference proteome</keyword>
<evidence type="ECO:0000313" key="2">
    <source>
        <dbReference type="Proteomes" id="UP000515934"/>
    </source>
</evidence>
<dbReference type="Gene3D" id="2.160.20.120">
    <property type="match status" value="1"/>
</dbReference>
<protein>
    <recommendedName>
        <fullName evidence="3">DUF4097 family beta strand repeat protein</fullName>
    </recommendedName>
</protein>